<accession>A0A1J7IH37</accession>
<evidence type="ECO:0000313" key="2">
    <source>
        <dbReference type="EMBL" id="OIW27039.1"/>
    </source>
</evidence>
<dbReference type="Gene3D" id="3.90.1200.10">
    <property type="match status" value="1"/>
</dbReference>
<evidence type="ECO:0000259" key="1">
    <source>
        <dbReference type="Pfam" id="PF01636"/>
    </source>
</evidence>
<keyword evidence="2" id="KW-0418">Kinase</keyword>
<dbReference type="Proteomes" id="UP000182658">
    <property type="component" value="Unassembled WGS sequence"/>
</dbReference>
<protein>
    <submittedName>
        <fullName evidence="2">Kinase-like protein</fullName>
    </submittedName>
</protein>
<reference evidence="2 3" key="1">
    <citation type="submission" date="2016-10" db="EMBL/GenBank/DDBJ databases">
        <title>Draft genome sequence of Coniochaeta ligniaria NRRL30616, a lignocellulolytic fungus for bioabatement of inhibitors in plant biomass hydrolysates.</title>
        <authorList>
            <consortium name="DOE Joint Genome Institute"/>
            <person name="Jimenez D.J."/>
            <person name="Hector R.E."/>
            <person name="Riley R."/>
            <person name="Sun H."/>
            <person name="Grigoriev I.V."/>
            <person name="Van Elsas J.D."/>
            <person name="Nichols N.N."/>
        </authorList>
    </citation>
    <scope>NUCLEOTIDE SEQUENCE [LARGE SCALE GENOMIC DNA]</scope>
    <source>
        <strain evidence="2 3">NRRL 30616</strain>
    </source>
</reference>
<dbReference type="EMBL" id="KV875100">
    <property type="protein sequence ID" value="OIW27039.1"/>
    <property type="molecule type" value="Genomic_DNA"/>
</dbReference>
<feature type="domain" description="Aminoglycoside phosphotransferase" evidence="1">
    <location>
        <begin position="61"/>
        <end position="268"/>
    </location>
</feature>
<keyword evidence="2" id="KW-0808">Transferase</keyword>
<dbReference type="GO" id="GO:0016301">
    <property type="term" value="F:kinase activity"/>
    <property type="evidence" value="ECO:0007669"/>
    <property type="project" value="UniProtKB-KW"/>
</dbReference>
<dbReference type="InterPro" id="IPR051678">
    <property type="entry name" value="AGP_Transferase"/>
</dbReference>
<evidence type="ECO:0000313" key="3">
    <source>
        <dbReference type="Proteomes" id="UP000182658"/>
    </source>
</evidence>
<dbReference type="InterPro" id="IPR011009">
    <property type="entry name" value="Kinase-like_dom_sf"/>
</dbReference>
<gene>
    <name evidence="2" type="ORF">CONLIGDRAFT_647158</name>
</gene>
<dbReference type="OrthoDB" id="4177236at2759"/>
<sequence length="287" mass="32777">MENQVTRPTLPYFAPADTLPAPLPTVAEILASKRLCSPYRPNVVRVGEHFVVKFGEYVHLQEGENILFVAQSTSIPVATVYAIFHDKDTNKNFIIQEFVPGNDLDQVWQNLDETAKDAIATQLRRDLDELRSLPSPGYFGGIWRQPARDRYMEGGGFGCDILQTVKDVATEAEWVDAMLSAGQLAKPLDKEGAEFNRRMYHGVFCGHGDSVFTHGDLHMGNIRLRPDGVVVMVDWGWSGWYPCYWEVGTAALWRPKTDGYHRYVARFLDEYPAQMGWMMLFRMWLFF</sequence>
<name>A0A1J7IH37_9PEZI</name>
<dbReference type="InterPro" id="IPR002575">
    <property type="entry name" value="Aminoglycoside_PTrfase"/>
</dbReference>
<dbReference type="PANTHER" id="PTHR21310">
    <property type="entry name" value="AMINOGLYCOSIDE PHOSPHOTRANSFERASE-RELATED-RELATED"/>
    <property type="match status" value="1"/>
</dbReference>
<organism evidence="2 3">
    <name type="scientific">Coniochaeta ligniaria NRRL 30616</name>
    <dbReference type="NCBI Taxonomy" id="1408157"/>
    <lineage>
        <taxon>Eukaryota</taxon>
        <taxon>Fungi</taxon>
        <taxon>Dikarya</taxon>
        <taxon>Ascomycota</taxon>
        <taxon>Pezizomycotina</taxon>
        <taxon>Sordariomycetes</taxon>
        <taxon>Sordariomycetidae</taxon>
        <taxon>Coniochaetales</taxon>
        <taxon>Coniochaetaceae</taxon>
        <taxon>Coniochaeta</taxon>
    </lineage>
</organism>
<dbReference type="Pfam" id="PF01636">
    <property type="entry name" value="APH"/>
    <property type="match status" value="1"/>
</dbReference>
<dbReference type="PANTHER" id="PTHR21310:SF48">
    <property type="entry name" value="AMINOGLYCOSIDE PHOSPHOTRANSFERASE DOMAIN-CONTAINING PROTEIN"/>
    <property type="match status" value="1"/>
</dbReference>
<dbReference type="SUPFAM" id="SSF56112">
    <property type="entry name" value="Protein kinase-like (PK-like)"/>
    <property type="match status" value="1"/>
</dbReference>
<dbReference type="InParanoid" id="A0A1J7IH37"/>
<keyword evidence="3" id="KW-1185">Reference proteome</keyword>
<dbReference type="AlphaFoldDB" id="A0A1J7IH37"/>
<proteinExistence type="predicted"/>
<dbReference type="CDD" id="cd05120">
    <property type="entry name" value="APH_ChoK_like"/>
    <property type="match status" value="1"/>
</dbReference>
<dbReference type="STRING" id="1408157.A0A1J7IH37"/>